<evidence type="ECO:0000313" key="1">
    <source>
        <dbReference type="Proteomes" id="UP000790787"/>
    </source>
</evidence>
<reference evidence="1" key="1">
    <citation type="journal article" date="2014" name="Nat. Commun.">
        <title>The tobacco genome sequence and its comparison with those of tomato and potato.</title>
        <authorList>
            <person name="Sierro N."/>
            <person name="Battey J.N."/>
            <person name="Ouadi S."/>
            <person name="Bakaher N."/>
            <person name="Bovet L."/>
            <person name="Willig A."/>
            <person name="Goepfert S."/>
            <person name="Peitsch M.C."/>
            <person name="Ivanov N.V."/>
        </authorList>
    </citation>
    <scope>NUCLEOTIDE SEQUENCE [LARGE SCALE GENOMIC DNA]</scope>
</reference>
<sequence length="257" mass="28859">MADKFITIHAGAKKAEPRVNDIFAVKQSLGEGLKDFLARFKRIRMTLSSMPEGMAVVAFQNGLSRDEIVYALEKLGTKVKWQPKMRSDPNIRKSDTLCEFHQERGHKTEDCTTLRQDVVNMLPQGQLKELLRDKGRNNFTKGCKYQGSPKPLSPACTISMIIGGGNNTSINVVKFTTTHKLKRSITRERYDKLEESIIFDELDANGLTFPHNDALVITLCILDTVVKCIMVDGGSGVCIIHPQVLTQMRLEDKIVSY</sequence>
<evidence type="ECO:0000313" key="2">
    <source>
        <dbReference type="RefSeq" id="XP_075095174.1"/>
    </source>
</evidence>
<proteinExistence type="predicted"/>
<dbReference type="RefSeq" id="XP_075095174.1">
    <property type="nucleotide sequence ID" value="XM_075239073.1"/>
</dbReference>
<reference evidence="2" key="2">
    <citation type="submission" date="2025-08" db="UniProtKB">
        <authorList>
            <consortium name="RefSeq"/>
        </authorList>
    </citation>
    <scope>IDENTIFICATION</scope>
    <source>
        <tissue evidence="2">Leaf</tissue>
    </source>
</reference>
<gene>
    <name evidence="2" type="primary">LOC107820512</name>
</gene>
<protein>
    <submittedName>
        <fullName evidence="2">Uncharacterized protein LOC107820512</fullName>
    </submittedName>
</protein>
<dbReference type="Proteomes" id="UP000790787">
    <property type="component" value="Chromosome 19"/>
</dbReference>
<organism evidence="1 2">
    <name type="scientific">Nicotiana tabacum</name>
    <name type="common">Common tobacco</name>
    <dbReference type="NCBI Taxonomy" id="4097"/>
    <lineage>
        <taxon>Eukaryota</taxon>
        <taxon>Viridiplantae</taxon>
        <taxon>Streptophyta</taxon>
        <taxon>Embryophyta</taxon>
        <taxon>Tracheophyta</taxon>
        <taxon>Spermatophyta</taxon>
        <taxon>Magnoliopsida</taxon>
        <taxon>eudicotyledons</taxon>
        <taxon>Gunneridae</taxon>
        <taxon>Pentapetalae</taxon>
        <taxon>asterids</taxon>
        <taxon>lamiids</taxon>
        <taxon>Solanales</taxon>
        <taxon>Solanaceae</taxon>
        <taxon>Nicotianoideae</taxon>
        <taxon>Nicotianeae</taxon>
        <taxon>Nicotiana</taxon>
    </lineage>
</organism>
<keyword evidence="1" id="KW-1185">Reference proteome</keyword>
<accession>A0AC58TD71</accession>
<name>A0AC58TD71_TOBAC</name>